<gene>
    <name evidence="1" type="ORF">UW53_C0028G0001</name>
</gene>
<protein>
    <submittedName>
        <fullName evidence="1">Uncharacterized protein</fullName>
    </submittedName>
</protein>
<dbReference type="Proteomes" id="UP000034087">
    <property type="component" value="Unassembled WGS sequence"/>
</dbReference>
<name>A0A0G1IJC3_9BACT</name>
<reference evidence="1 2" key="1">
    <citation type="journal article" date="2015" name="Nature">
        <title>rRNA introns, odd ribosomes, and small enigmatic genomes across a large radiation of phyla.</title>
        <authorList>
            <person name="Brown C.T."/>
            <person name="Hug L.A."/>
            <person name="Thomas B.C."/>
            <person name="Sharon I."/>
            <person name="Castelle C.J."/>
            <person name="Singh A."/>
            <person name="Wilkins M.J."/>
            <person name="Williams K.H."/>
            <person name="Banfield J.F."/>
        </authorList>
    </citation>
    <scope>NUCLEOTIDE SEQUENCE [LARGE SCALE GENOMIC DNA]</scope>
</reference>
<sequence length="112" mass="11865">MNVAEFEKFPATVRSDGAVTLPVVIVKSVVDALSPNVHPPEEPLKVTAPKVVNGEVVAMIIFPDVVALKVIVCAPGLNIEVELAFNEPAKVSVLVPKVIIDEVPFAVGKCKL</sequence>
<dbReference type="AlphaFoldDB" id="A0A0G1IJC3"/>
<feature type="non-terminal residue" evidence="1">
    <location>
        <position position="112"/>
    </location>
</feature>
<evidence type="ECO:0000313" key="1">
    <source>
        <dbReference type="EMBL" id="KKT58958.1"/>
    </source>
</evidence>
<evidence type="ECO:0000313" key="2">
    <source>
        <dbReference type="Proteomes" id="UP000034087"/>
    </source>
</evidence>
<accession>A0A0G1IJC3</accession>
<dbReference type="EMBL" id="LCIR01000028">
    <property type="protein sequence ID" value="KKT58958.1"/>
    <property type="molecule type" value="Genomic_DNA"/>
</dbReference>
<organism evidence="1 2">
    <name type="scientific">Candidatus Giovannonibacteria bacterium GW2011_GWA1_44_25</name>
    <dbReference type="NCBI Taxonomy" id="1618645"/>
    <lineage>
        <taxon>Bacteria</taxon>
        <taxon>Candidatus Giovannoniibacteriota</taxon>
    </lineage>
</organism>
<comment type="caution">
    <text evidence="1">The sequence shown here is derived from an EMBL/GenBank/DDBJ whole genome shotgun (WGS) entry which is preliminary data.</text>
</comment>
<proteinExistence type="predicted"/>